<comment type="function">
    <text evidence="7">Part of the ABC transporter complex PotABCD involved in spermidine/putrescine import. Responsible for energy coupling to the transport system.</text>
</comment>
<dbReference type="PROSITE" id="PS50893">
    <property type="entry name" value="ABC_TRANSPORTER_2"/>
    <property type="match status" value="1"/>
</dbReference>
<evidence type="ECO:0000256" key="4">
    <source>
        <dbReference type="ARBA" id="ARBA00022840"/>
    </source>
</evidence>
<keyword evidence="10" id="KW-1185">Reference proteome</keyword>
<keyword evidence="1 7" id="KW-0813">Transport</keyword>
<dbReference type="InterPro" id="IPR027417">
    <property type="entry name" value="P-loop_NTPase"/>
</dbReference>
<keyword evidence="3 7" id="KW-0547">Nucleotide-binding</keyword>
<dbReference type="Gene3D" id="2.40.50.100">
    <property type="match status" value="1"/>
</dbReference>
<dbReference type="InterPro" id="IPR050093">
    <property type="entry name" value="ABC_SmlMolc_Importer"/>
</dbReference>
<name>A0ABS5AL25_9PSEU</name>
<dbReference type="InterPro" id="IPR017871">
    <property type="entry name" value="ABC_transporter-like_CS"/>
</dbReference>
<dbReference type="RefSeq" id="WP_086789602.1">
    <property type="nucleotide sequence ID" value="NZ_JAGIOO010000001.1"/>
</dbReference>
<dbReference type="Pfam" id="PF08402">
    <property type="entry name" value="TOBE_2"/>
    <property type="match status" value="1"/>
</dbReference>
<dbReference type="InterPro" id="IPR003439">
    <property type="entry name" value="ABC_transporter-like_ATP-bd"/>
</dbReference>
<evidence type="ECO:0000256" key="2">
    <source>
        <dbReference type="ARBA" id="ARBA00022475"/>
    </source>
</evidence>
<reference evidence="9 10" key="1">
    <citation type="submission" date="2021-03" db="EMBL/GenBank/DDBJ databases">
        <title>Sequencing the genomes of 1000 actinobacteria strains.</title>
        <authorList>
            <person name="Klenk H.-P."/>
        </authorList>
    </citation>
    <scope>NUCLEOTIDE SEQUENCE [LARGE SCALE GENOMIC DNA]</scope>
    <source>
        <strain evidence="9 10">DSM 44580</strain>
    </source>
</reference>
<dbReference type="SMART" id="SM00382">
    <property type="entry name" value="AAA"/>
    <property type="match status" value="1"/>
</dbReference>
<dbReference type="GO" id="GO:0005524">
    <property type="term" value="F:ATP binding"/>
    <property type="evidence" value="ECO:0007669"/>
    <property type="project" value="UniProtKB-KW"/>
</dbReference>
<comment type="caution">
    <text evidence="9">The sequence shown here is derived from an EMBL/GenBank/DDBJ whole genome shotgun (WGS) entry which is preliminary data.</text>
</comment>
<proteinExistence type="inferred from homology"/>
<dbReference type="EMBL" id="JAGIOO010000001">
    <property type="protein sequence ID" value="MBP2477087.1"/>
    <property type="molecule type" value="Genomic_DNA"/>
</dbReference>
<gene>
    <name evidence="7" type="primary">potA</name>
    <name evidence="9" type="ORF">JOF53_005959</name>
</gene>
<evidence type="ECO:0000256" key="6">
    <source>
        <dbReference type="ARBA" id="ARBA00023136"/>
    </source>
</evidence>
<dbReference type="PROSITE" id="PS00211">
    <property type="entry name" value="ABC_TRANSPORTER_1"/>
    <property type="match status" value="1"/>
</dbReference>
<evidence type="ECO:0000256" key="5">
    <source>
        <dbReference type="ARBA" id="ARBA00022967"/>
    </source>
</evidence>
<dbReference type="Gene3D" id="3.40.50.300">
    <property type="entry name" value="P-loop containing nucleotide triphosphate hydrolases"/>
    <property type="match status" value="1"/>
</dbReference>
<dbReference type="CDD" id="cd03300">
    <property type="entry name" value="ABC_PotA_N"/>
    <property type="match status" value="1"/>
</dbReference>
<evidence type="ECO:0000256" key="3">
    <source>
        <dbReference type="ARBA" id="ARBA00022741"/>
    </source>
</evidence>
<dbReference type="InterPro" id="IPR017879">
    <property type="entry name" value="PotA_ATP-bd"/>
</dbReference>
<dbReference type="Pfam" id="PF00005">
    <property type="entry name" value="ABC_tran"/>
    <property type="match status" value="1"/>
</dbReference>
<sequence length="384" mass="41896">MTGEFHPVEARTPDTYAPVEVGIYGVTRRFADQVAVNGVDLRVHEGEFFSVLGPSGCGKTTLLRMIAGFADPDAGRIELDGVDMVGVPPYRRDVNTVFQSYALFPHLSVWDNVAYGLKRKRLRGAELKRRVGEHLELVQLSGFARRRPAQLSGGQQQRVAIARALAAQPRLLLLDEPLGALDAQLRKQMQIELMRIQREVGTTFLYVTHDQEEALVLSHRIAVMNAGRVEQVGYPEDVYERPATRFVAGFIGTSNILDATVTGTDELGLELAAPGVTRLRAPLPTGRALAHGQELAVTVRPEKLHLYDLDGAEAPPEGWCALSGTVVDVVYTGLSTQYVVEVPGGTKLVAFVQNARRISDAGTPGQPVRLAWDPEFTVVLGEGK</sequence>
<comment type="subunit">
    <text evidence="7">The complex is composed of two ATP-binding proteins (PotA), two transmembrane proteins (PotB and PotC) and a solute-binding protein (PotD).</text>
</comment>
<dbReference type="InterPro" id="IPR003593">
    <property type="entry name" value="AAA+_ATPase"/>
</dbReference>
<keyword evidence="4 7" id="KW-0067">ATP-binding</keyword>
<comment type="catalytic activity">
    <reaction evidence="7">
        <text>ATP + H2O + polyamine-[polyamine-binding protein]Side 1 = ADP + phosphate + polyamineSide 2 + [polyamine-binding protein]Side 1.</text>
        <dbReference type="EC" id="7.6.2.11"/>
    </reaction>
</comment>
<comment type="similarity">
    <text evidence="7">Belongs to the ABC transporter superfamily. Spermidine/putrescine importer (TC 3.A.1.11.1) family.</text>
</comment>
<dbReference type="InterPro" id="IPR005893">
    <property type="entry name" value="PotA-like"/>
</dbReference>
<keyword evidence="5 7" id="KW-1278">Translocase</keyword>
<dbReference type="NCBIfam" id="TIGR01187">
    <property type="entry name" value="potA"/>
    <property type="match status" value="1"/>
</dbReference>
<protein>
    <recommendedName>
        <fullName evidence="7">Spermidine/putrescine import ATP-binding protein PotA</fullName>
        <ecNumber evidence="7">7.6.2.11</ecNumber>
    </recommendedName>
</protein>
<dbReference type="SUPFAM" id="SSF52540">
    <property type="entry name" value="P-loop containing nucleoside triphosphate hydrolases"/>
    <property type="match status" value="1"/>
</dbReference>
<organism evidence="9 10">
    <name type="scientific">Crossiella equi</name>
    <dbReference type="NCBI Taxonomy" id="130796"/>
    <lineage>
        <taxon>Bacteria</taxon>
        <taxon>Bacillati</taxon>
        <taxon>Actinomycetota</taxon>
        <taxon>Actinomycetes</taxon>
        <taxon>Pseudonocardiales</taxon>
        <taxon>Pseudonocardiaceae</taxon>
        <taxon>Crossiella</taxon>
    </lineage>
</organism>
<accession>A0ABS5AL25</accession>
<keyword evidence="2 7" id="KW-1003">Cell membrane</keyword>
<dbReference type="Proteomes" id="UP001519363">
    <property type="component" value="Unassembled WGS sequence"/>
</dbReference>
<dbReference type="PANTHER" id="PTHR42781:SF4">
    <property type="entry name" value="SPERMIDINE_PUTRESCINE IMPORT ATP-BINDING PROTEIN POTA"/>
    <property type="match status" value="1"/>
</dbReference>
<evidence type="ECO:0000259" key="8">
    <source>
        <dbReference type="PROSITE" id="PS50893"/>
    </source>
</evidence>
<keyword evidence="6 7" id="KW-0472">Membrane</keyword>
<dbReference type="InterPro" id="IPR013611">
    <property type="entry name" value="Transp-assoc_OB_typ2"/>
</dbReference>
<feature type="domain" description="ABC transporter" evidence="8">
    <location>
        <begin position="21"/>
        <end position="251"/>
    </location>
</feature>
<evidence type="ECO:0000256" key="7">
    <source>
        <dbReference type="RuleBase" id="RU364083"/>
    </source>
</evidence>
<dbReference type="SUPFAM" id="SSF50331">
    <property type="entry name" value="MOP-like"/>
    <property type="match status" value="1"/>
</dbReference>
<evidence type="ECO:0000313" key="9">
    <source>
        <dbReference type="EMBL" id="MBP2477087.1"/>
    </source>
</evidence>
<evidence type="ECO:0000313" key="10">
    <source>
        <dbReference type="Proteomes" id="UP001519363"/>
    </source>
</evidence>
<dbReference type="EC" id="7.6.2.11" evidence="7"/>
<evidence type="ECO:0000256" key="1">
    <source>
        <dbReference type="ARBA" id="ARBA00022448"/>
    </source>
</evidence>
<dbReference type="InterPro" id="IPR008995">
    <property type="entry name" value="Mo/tungstate-bd_C_term_dom"/>
</dbReference>
<dbReference type="PANTHER" id="PTHR42781">
    <property type="entry name" value="SPERMIDINE/PUTRESCINE IMPORT ATP-BINDING PROTEIN POTA"/>
    <property type="match status" value="1"/>
</dbReference>